<name>A0A5D2G672_GOSDA</name>
<organism evidence="2 3">
    <name type="scientific">Gossypium darwinii</name>
    <name type="common">Darwin's cotton</name>
    <name type="synonym">Gossypium barbadense var. darwinii</name>
    <dbReference type="NCBI Taxonomy" id="34276"/>
    <lineage>
        <taxon>Eukaryota</taxon>
        <taxon>Viridiplantae</taxon>
        <taxon>Streptophyta</taxon>
        <taxon>Embryophyta</taxon>
        <taxon>Tracheophyta</taxon>
        <taxon>Spermatophyta</taxon>
        <taxon>Magnoliopsida</taxon>
        <taxon>eudicotyledons</taxon>
        <taxon>Gunneridae</taxon>
        <taxon>Pentapetalae</taxon>
        <taxon>rosids</taxon>
        <taxon>malvids</taxon>
        <taxon>Malvales</taxon>
        <taxon>Malvaceae</taxon>
        <taxon>Malvoideae</taxon>
        <taxon>Gossypium</taxon>
    </lineage>
</organism>
<dbReference type="AntiFam" id="ANF00014">
    <property type="entry name" value="tRNA translation"/>
</dbReference>
<accession>A0A5D2G672</accession>
<keyword evidence="3" id="KW-1185">Reference proteome</keyword>
<feature type="region of interest" description="Disordered" evidence="1">
    <location>
        <begin position="49"/>
        <end position="72"/>
    </location>
</feature>
<sequence>MSWPAINPRERSFPFGPVVGEEGFEPPTPWFIATCSNPLSYRPHLVSTGSVPRSTLKKRNLSSPQPFRVKKM</sequence>
<gene>
    <name evidence="2" type="ORF">ES288_A06G077600v1</name>
</gene>
<evidence type="ECO:0000256" key="1">
    <source>
        <dbReference type="SAM" id="MobiDB-lite"/>
    </source>
</evidence>
<dbReference type="AlphaFoldDB" id="A0A5D2G672"/>
<proteinExistence type="predicted"/>
<reference evidence="2 3" key="1">
    <citation type="submission" date="2019-06" db="EMBL/GenBank/DDBJ databases">
        <title>WGS assembly of Gossypium darwinii.</title>
        <authorList>
            <person name="Chen Z.J."/>
            <person name="Sreedasyam A."/>
            <person name="Ando A."/>
            <person name="Song Q."/>
            <person name="De L."/>
            <person name="Hulse-Kemp A."/>
            <person name="Ding M."/>
            <person name="Ye W."/>
            <person name="Kirkbride R."/>
            <person name="Jenkins J."/>
            <person name="Plott C."/>
            <person name="Lovell J."/>
            <person name="Lin Y.-M."/>
            <person name="Vaughn R."/>
            <person name="Liu B."/>
            <person name="Li W."/>
            <person name="Simpson S."/>
            <person name="Scheffler B."/>
            <person name="Saski C."/>
            <person name="Grover C."/>
            <person name="Hu G."/>
            <person name="Conover J."/>
            <person name="Carlson J."/>
            <person name="Shu S."/>
            <person name="Boston L."/>
            <person name="Williams M."/>
            <person name="Peterson D."/>
            <person name="Mcgee K."/>
            <person name="Jones D."/>
            <person name="Wendel J."/>
            <person name="Stelly D."/>
            <person name="Grimwood J."/>
            <person name="Schmutz J."/>
        </authorList>
    </citation>
    <scope>NUCLEOTIDE SEQUENCE [LARGE SCALE GENOMIC DNA]</scope>
    <source>
        <strain evidence="2">1808015.09</strain>
    </source>
</reference>
<protein>
    <submittedName>
        <fullName evidence="2">Uncharacterized protein</fullName>
    </submittedName>
</protein>
<evidence type="ECO:0000313" key="3">
    <source>
        <dbReference type="Proteomes" id="UP000323506"/>
    </source>
</evidence>
<dbReference type="Proteomes" id="UP000323506">
    <property type="component" value="Chromosome A06"/>
</dbReference>
<dbReference type="EMBL" id="CM017693">
    <property type="protein sequence ID" value="TYH12559.1"/>
    <property type="molecule type" value="Genomic_DNA"/>
</dbReference>
<evidence type="ECO:0000313" key="2">
    <source>
        <dbReference type="EMBL" id="TYH12559.1"/>
    </source>
</evidence>